<organism evidence="7 8">
    <name type="scientific">Maribellus comscasis</name>
    <dbReference type="NCBI Taxonomy" id="2681766"/>
    <lineage>
        <taxon>Bacteria</taxon>
        <taxon>Pseudomonadati</taxon>
        <taxon>Bacteroidota</taxon>
        <taxon>Bacteroidia</taxon>
        <taxon>Marinilabiliales</taxon>
        <taxon>Prolixibacteraceae</taxon>
        <taxon>Maribellus</taxon>
    </lineage>
</organism>
<reference evidence="7 8" key="1">
    <citation type="submission" date="2019-11" db="EMBL/GenBank/DDBJ databases">
        <authorList>
            <person name="Zheng R.K."/>
            <person name="Sun C.M."/>
        </authorList>
    </citation>
    <scope>NUCLEOTIDE SEQUENCE [LARGE SCALE GENOMIC DNA]</scope>
    <source>
        <strain evidence="7 8">WC007</strain>
    </source>
</reference>
<evidence type="ECO:0000259" key="6">
    <source>
        <dbReference type="Pfam" id="PF07291"/>
    </source>
</evidence>
<feature type="transmembrane region" description="Helical" evidence="5">
    <location>
        <begin position="147"/>
        <end position="167"/>
    </location>
</feature>
<keyword evidence="4 5" id="KW-0472">Membrane</keyword>
<keyword evidence="8" id="KW-1185">Reference proteome</keyword>
<keyword evidence="3 5" id="KW-1133">Transmembrane helix</keyword>
<evidence type="ECO:0000256" key="4">
    <source>
        <dbReference type="ARBA" id="ARBA00023136"/>
    </source>
</evidence>
<protein>
    <submittedName>
        <fullName evidence="7">DoxX family protein</fullName>
    </submittedName>
</protein>
<dbReference type="Proteomes" id="UP000428260">
    <property type="component" value="Chromosome"/>
</dbReference>
<dbReference type="EMBL" id="CP046401">
    <property type="protein sequence ID" value="QGY45556.1"/>
    <property type="molecule type" value="Genomic_DNA"/>
</dbReference>
<dbReference type="InterPro" id="IPR009908">
    <property type="entry name" value="Methylamine_util_MauE"/>
</dbReference>
<dbReference type="Pfam" id="PF07291">
    <property type="entry name" value="MauE"/>
    <property type="match status" value="1"/>
</dbReference>
<evidence type="ECO:0000256" key="5">
    <source>
        <dbReference type="SAM" id="Phobius"/>
    </source>
</evidence>
<feature type="domain" description="Methylamine utilisation protein MauE" evidence="6">
    <location>
        <begin position="1"/>
        <end position="133"/>
    </location>
</feature>
<sequence>MKTLAHISRILVGITFIFSGFVKGIDPWGSTYKFTDYFNAMGLEWLIWAAFPLGVLLSFAEFAIGVALLWNVFIRFFSWLALLFMAFFLPLTLWIAVKNPVTDCGCFGDALVISNWETFYKNVVLIVLAIVVFSKRKTLAKSGKGKLNYMSSAVFAIVYIGLVIYSYKHLPIFDFRPYKVGVNIPEAMSYPDDAEQEVYENIFYYRNKNTGEVEKFSEDDYPWQDTINWEFDDMESNLVQEGYEPPIHDFTITTPDDENIIDFFIYDENYVFMVVAYNLEKSDTEIQPEINQLAEWAQENNFSFIGLTSTLFDNCLKFTEENNVPYEFFNCDEITLKTIIRSNPGLVVLKNGTIVGKWHYNDIPTPAEFQNEFMNK</sequence>
<name>A0A6I6JRH4_9BACT</name>
<accession>A0A6I6JRH4</accession>
<dbReference type="RefSeq" id="WP_158868699.1">
    <property type="nucleotide sequence ID" value="NZ_CP046401.1"/>
</dbReference>
<dbReference type="AlphaFoldDB" id="A0A6I6JRH4"/>
<evidence type="ECO:0000256" key="3">
    <source>
        <dbReference type="ARBA" id="ARBA00022989"/>
    </source>
</evidence>
<evidence type="ECO:0000313" key="8">
    <source>
        <dbReference type="Proteomes" id="UP000428260"/>
    </source>
</evidence>
<feature type="transmembrane region" description="Helical" evidence="5">
    <location>
        <begin position="119"/>
        <end position="135"/>
    </location>
</feature>
<feature type="transmembrane region" description="Helical" evidence="5">
    <location>
        <begin position="76"/>
        <end position="97"/>
    </location>
</feature>
<dbReference type="GO" id="GO:0030416">
    <property type="term" value="P:methylamine metabolic process"/>
    <property type="evidence" value="ECO:0007669"/>
    <property type="project" value="InterPro"/>
</dbReference>
<keyword evidence="2 5" id="KW-0812">Transmembrane</keyword>
<comment type="subcellular location">
    <subcellularLocation>
        <location evidence="1">Membrane</location>
        <topology evidence="1">Multi-pass membrane protein</topology>
    </subcellularLocation>
</comment>
<gene>
    <name evidence="7" type="ORF">GM418_18320</name>
</gene>
<feature type="transmembrane region" description="Helical" evidence="5">
    <location>
        <begin position="45"/>
        <end position="69"/>
    </location>
</feature>
<proteinExistence type="predicted"/>
<feature type="transmembrane region" description="Helical" evidence="5">
    <location>
        <begin position="7"/>
        <end position="25"/>
    </location>
</feature>
<evidence type="ECO:0000256" key="1">
    <source>
        <dbReference type="ARBA" id="ARBA00004141"/>
    </source>
</evidence>
<evidence type="ECO:0000313" key="7">
    <source>
        <dbReference type="EMBL" id="QGY45556.1"/>
    </source>
</evidence>
<dbReference type="NCBIfam" id="NF045576">
    <property type="entry name" value="BT_3928_fam"/>
    <property type="match status" value="1"/>
</dbReference>
<dbReference type="GO" id="GO:0016020">
    <property type="term" value="C:membrane"/>
    <property type="evidence" value="ECO:0007669"/>
    <property type="project" value="UniProtKB-SubCell"/>
</dbReference>
<dbReference type="KEGG" id="mcos:GM418_18320"/>
<evidence type="ECO:0000256" key="2">
    <source>
        <dbReference type="ARBA" id="ARBA00022692"/>
    </source>
</evidence>